<keyword evidence="2 6" id="KW-0812">Transmembrane</keyword>
<reference evidence="7" key="2">
    <citation type="submission" date="2021-04" db="EMBL/GenBank/DDBJ databases">
        <authorList>
            <person name="Gilroy R."/>
        </authorList>
    </citation>
    <scope>NUCLEOTIDE SEQUENCE</scope>
    <source>
        <strain evidence="7">ChiHjej11B10-19426</strain>
    </source>
</reference>
<keyword evidence="3 6" id="KW-1133">Transmembrane helix</keyword>
<feature type="region of interest" description="Disordered" evidence="5">
    <location>
        <begin position="144"/>
        <end position="168"/>
    </location>
</feature>
<dbReference type="GO" id="GO:0016020">
    <property type="term" value="C:membrane"/>
    <property type="evidence" value="ECO:0007669"/>
    <property type="project" value="UniProtKB-SubCell"/>
</dbReference>
<dbReference type="AlphaFoldDB" id="A0A9D2DDQ1"/>
<evidence type="ECO:0000256" key="6">
    <source>
        <dbReference type="SAM" id="Phobius"/>
    </source>
</evidence>
<reference evidence="7" key="1">
    <citation type="journal article" date="2021" name="PeerJ">
        <title>Extensive microbial diversity within the chicken gut microbiome revealed by metagenomics and culture.</title>
        <authorList>
            <person name="Gilroy R."/>
            <person name="Ravi A."/>
            <person name="Getino M."/>
            <person name="Pursley I."/>
            <person name="Horton D.L."/>
            <person name="Alikhan N.F."/>
            <person name="Baker D."/>
            <person name="Gharbi K."/>
            <person name="Hall N."/>
            <person name="Watson M."/>
            <person name="Adriaenssens E.M."/>
            <person name="Foster-Nyarko E."/>
            <person name="Jarju S."/>
            <person name="Secka A."/>
            <person name="Antonio M."/>
            <person name="Oren A."/>
            <person name="Chaudhuri R.R."/>
            <person name="La Ragione R."/>
            <person name="Hildebrand F."/>
            <person name="Pallen M.J."/>
        </authorList>
    </citation>
    <scope>NUCLEOTIDE SEQUENCE</scope>
    <source>
        <strain evidence="7">ChiHjej11B10-19426</strain>
    </source>
</reference>
<feature type="transmembrane region" description="Helical" evidence="6">
    <location>
        <begin position="60"/>
        <end position="77"/>
    </location>
</feature>
<feature type="compositionally biased region" description="Basic and acidic residues" evidence="5">
    <location>
        <begin position="156"/>
        <end position="168"/>
    </location>
</feature>
<sequence length="168" mass="18963">MREFLLKLGLAIVAYFSPLYEMYVVLMFFVAADLITGIIASERRGIPRSSRRLRKSITKLVAYLLAMTLSFSAEHAFKVEWFVAHRAIGALICAVEMLSILENMAVITGHPVFLKIIKWIRGKASDKNNVIYEIISEKNAVVDPASGAPDRMRRRSYNDGVDRPTADR</sequence>
<feature type="transmembrane region" description="Helical" evidence="6">
    <location>
        <begin position="20"/>
        <end position="40"/>
    </location>
</feature>
<protein>
    <submittedName>
        <fullName evidence="7">Phage holin family protein</fullName>
    </submittedName>
</protein>
<name>A0A9D2DDQ1_9BACT</name>
<organism evidence="7 8">
    <name type="scientific">Candidatus Tidjanibacter faecipullorum</name>
    <dbReference type="NCBI Taxonomy" id="2838766"/>
    <lineage>
        <taxon>Bacteria</taxon>
        <taxon>Pseudomonadati</taxon>
        <taxon>Bacteroidota</taxon>
        <taxon>Bacteroidia</taxon>
        <taxon>Bacteroidales</taxon>
        <taxon>Rikenellaceae</taxon>
        <taxon>Tidjanibacter</taxon>
    </lineage>
</organism>
<evidence type="ECO:0000313" key="7">
    <source>
        <dbReference type="EMBL" id="HIZ15171.1"/>
    </source>
</evidence>
<evidence type="ECO:0000256" key="2">
    <source>
        <dbReference type="ARBA" id="ARBA00022692"/>
    </source>
</evidence>
<keyword evidence="4 6" id="KW-0472">Membrane</keyword>
<accession>A0A9D2DDQ1</accession>
<proteinExistence type="predicted"/>
<evidence type="ECO:0000256" key="5">
    <source>
        <dbReference type="SAM" id="MobiDB-lite"/>
    </source>
</evidence>
<evidence type="ECO:0000256" key="3">
    <source>
        <dbReference type="ARBA" id="ARBA00022989"/>
    </source>
</evidence>
<dbReference type="EMBL" id="DXCC01000015">
    <property type="protein sequence ID" value="HIZ15171.1"/>
    <property type="molecule type" value="Genomic_DNA"/>
</dbReference>
<gene>
    <name evidence="7" type="ORF">H9816_04605</name>
</gene>
<comment type="caution">
    <text evidence="7">The sequence shown here is derived from an EMBL/GenBank/DDBJ whole genome shotgun (WGS) entry which is preliminary data.</text>
</comment>
<evidence type="ECO:0000313" key="8">
    <source>
        <dbReference type="Proteomes" id="UP000824014"/>
    </source>
</evidence>
<evidence type="ECO:0000256" key="1">
    <source>
        <dbReference type="ARBA" id="ARBA00004141"/>
    </source>
</evidence>
<evidence type="ECO:0000256" key="4">
    <source>
        <dbReference type="ARBA" id="ARBA00023136"/>
    </source>
</evidence>
<comment type="subcellular location">
    <subcellularLocation>
        <location evidence="1">Membrane</location>
        <topology evidence="1">Multi-pass membrane protein</topology>
    </subcellularLocation>
</comment>
<dbReference type="InterPro" id="IPR006480">
    <property type="entry name" value="Phage_holin_4_1"/>
</dbReference>
<dbReference type="Pfam" id="PF05105">
    <property type="entry name" value="Phage_holin_4_1"/>
    <property type="match status" value="1"/>
</dbReference>
<dbReference type="Proteomes" id="UP000824014">
    <property type="component" value="Unassembled WGS sequence"/>
</dbReference>